<evidence type="ECO:0000313" key="5">
    <source>
        <dbReference type="Proteomes" id="UP000186817"/>
    </source>
</evidence>
<dbReference type="EMBL" id="LSRX01000049">
    <property type="protein sequence ID" value="OLQ12077.1"/>
    <property type="molecule type" value="Genomic_DNA"/>
</dbReference>
<proteinExistence type="predicted"/>
<evidence type="ECO:0000259" key="3">
    <source>
        <dbReference type="PROSITE" id="PS50879"/>
    </source>
</evidence>
<dbReference type="SMART" id="SM00312">
    <property type="entry name" value="PX"/>
    <property type="match status" value="1"/>
</dbReference>
<feature type="domain" description="PX" evidence="2">
    <location>
        <begin position="979"/>
        <end position="1099"/>
    </location>
</feature>
<reference evidence="4 5" key="1">
    <citation type="submission" date="2016-02" db="EMBL/GenBank/DDBJ databases">
        <title>Genome analysis of coral dinoflagellate symbionts highlights evolutionary adaptations to a symbiotic lifestyle.</title>
        <authorList>
            <person name="Aranda M."/>
            <person name="Li Y."/>
            <person name="Liew Y.J."/>
            <person name="Baumgarten S."/>
            <person name="Simakov O."/>
            <person name="Wilson M."/>
            <person name="Piel J."/>
            <person name="Ashoor H."/>
            <person name="Bougouffa S."/>
            <person name="Bajic V.B."/>
            <person name="Ryu T."/>
            <person name="Ravasi T."/>
            <person name="Bayer T."/>
            <person name="Micklem G."/>
            <person name="Kim H."/>
            <person name="Bhak J."/>
            <person name="Lajeunesse T.C."/>
            <person name="Voolstra C.R."/>
        </authorList>
    </citation>
    <scope>NUCLEOTIDE SEQUENCE [LARGE SCALE GENOMIC DNA]</scope>
    <source>
        <strain evidence="4 5">CCMP2467</strain>
    </source>
</reference>
<keyword evidence="5" id="KW-1185">Reference proteome</keyword>
<protein>
    <submittedName>
        <fullName evidence="4">Ribonuclease H</fullName>
    </submittedName>
</protein>
<dbReference type="SUPFAM" id="SSF53098">
    <property type="entry name" value="Ribonuclease H-like"/>
    <property type="match status" value="1"/>
</dbReference>
<dbReference type="Proteomes" id="UP000186817">
    <property type="component" value="Unassembled WGS sequence"/>
</dbReference>
<dbReference type="Gene3D" id="3.30.420.10">
    <property type="entry name" value="Ribonuclease H-like superfamily/Ribonuclease H"/>
    <property type="match status" value="1"/>
</dbReference>
<dbReference type="GO" id="GO:0035091">
    <property type="term" value="F:phosphatidylinositol binding"/>
    <property type="evidence" value="ECO:0007669"/>
    <property type="project" value="InterPro"/>
</dbReference>
<feature type="compositionally biased region" description="Low complexity" evidence="1">
    <location>
        <begin position="967"/>
        <end position="977"/>
    </location>
</feature>
<comment type="caution">
    <text evidence="4">The sequence shown here is derived from an EMBL/GenBank/DDBJ whole genome shotgun (WGS) entry which is preliminary data.</text>
</comment>
<dbReference type="InterPro" id="IPR036871">
    <property type="entry name" value="PX_dom_sf"/>
</dbReference>
<feature type="compositionally biased region" description="Basic and acidic residues" evidence="1">
    <location>
        <begin position="1247"/>
        <end position="1274"/>
    </location>
</feature>
<name>A0A1Q9EX97_SYMMI</name>
<feature type="compositionally biased region" description="Gly residues" evidence="1">
    <location>
        <begin position="956"/>
        <end position="966"/>
    </location>
</feature>
<dbReference type="CDD" id="cd06093">
    <property type="entry name" value="PX_domain"/>
    <property type="match status" value="1"/>
</dbReference>
<dbReference type="OrthoDB" id="2752996at2759"/>
<dbReference type="PROSITE" id="PS50879">
    <property type="entry name" value="RNASE_H_1"/>
    <property type="match status" value="1"/>
</dbReference>
<dbReference type="InterPro" id="IPR012337">
    <property type="entry name" value="RNaseH-like_sf"/>
</dbReference>
<feature type="region of interest" description="Disordered" evidence="1">
    <location>
        <begin position="1188"/>
        <end position="1208"/>
    </location>
</feature>
<sequence length="1438" mass="159574">MAGRGSQATPPTPLQQELTAAHQQLGAQQEITRQPVYAVNQSLWFQQRQDKRKAPSASGSMLGTPLAAESDATMEAIGPDPFAARQATPPEAGQGATLFQPFPVDEETTYSLTAAQMGVNINNPGEVQAWLSGAVTTRGDVLKTIRAYHHGVLRPELLNYIAQVEGVVKTLDDRIAMNQENLRWLASDNRAQQKRECGLMVILSGWDQSMQPGERLFMVNWMLGQVTYVRHFLQQRSYNATDSAEFYYLGCLQTDPSTPPAGPGKWSSVTTLLFKSWDLRKEFMSMYGGTGGTPLWKDSQSAAKGYHIRATPSSPQFQRKLELPIRVLLRILNAWALTQANPPTQMTILWRTLTIMEPSETKDWNEQIKAAARMIYFEKDGVFQGRLEVTKDVHTIIQSKPPPALEETMWEHHWSEVAYGIQMEMDKAEKALFDKASREAKGTGKGVQMGKSSRHWSTPLIYSSDSNPFPVPMYVMPVDEIAFSWDELCDKMSQPDQKIGDYTVATFGGKPQAAASAAASAPSMGPPATIPKGRGGKGKQMDADLEEAAVPQILEATPPWLQDEDEWETQFSGPVITDEYSAYYLGATVGSNNTGELTAWMEAALFALALRNPPDNITFHYDSQWAANMVTGKFKAKRHKAPVHTAKKIYHALGQRTHIQWHWVKGHSGNIGNEKADTLAEQGKTQATPQGGRYNISPLFTPSHVAPVNPGNANAQTDQTYDKLAAAIKEAEKQVVPVMARRPKNPWITPALAQELEEAKKLRATHDAQAVETYKRLKTKARKHKRQWLRDKVAEANLVSPHALWKVVKSFKRGFRERKSRLKRNGNPVPWSENHKVFADFLSEHQWGPTTVTAEERELLKDSPPLATPPTTPPLPFTAQELTDVLKDLKRNKAPGPDRLTAESLKTLDYVVEAELLKVDHESMCIAIERLGVHRHYVDIIRDLYKDHPFGSGCLGESGTTGGGPRGTRAPAPRGAPMHSEASQYHVKFLSNVESAGHTCYTIEITHAGSRWQQVKRYRELRELHDELKLKHGEILPPFPGKRFFGNSDPAFVAQRQEGLESLLRAATSAACRERAPRRTIAAIAAAVTTALVTAAPSHARDPKEPTGNLAPNGVQEGAMSGTRDKLEQDLRAARAAKRRLKRQRKRQADRVAKAETPEVTGTIANTKPIAKTWEEAAQIALAAAGKRKAEDDLDADESGTSMSMDTVGTRRPVVDPIFLTRLHNERVDDSHLTRPSLSLEMAAQQRGREAKEPKCKTWKEDGNFDEPRRQEKATDKQLKERYLVGVLQLDPDVTHPALRSFLGGPTPTLDLGPSAQEKELLDALRRQLLTSHPSAAALEERETTERRRRFVESMKLSVLAQPVDPVILRDLGLDGDPVPISQGNGERLTALKAPNARMKTAVELFERNLPDIHAALRPAIPLADSSKLIATFPQLPY</sequence>
<dbReference type="InterPro" id="IPR002156">
    <property type="entry name" value="RNaseH_domain"/>
</dbReference>
<evidence type="ECO:0000259" key="2">
    <source>
        <dbReference type="PROSITE" id="PS50195"/>
    </source>
</evidence>
<dbReference type="PROSITE" id="PS50195">
    <property type="entry name" value="PX"/>
    <property type="match status" value="1"/>
</dbReference>
<feature type="region of interest" description="Disordered" evidence="1">
    <location>
        <begin position="956"/>
        <end position="978"/>
    </location>
</feature>
<evidence type="ECO:0000313" key="4">
    <source>
        <dbReference type="EMBL" id="OLQ12077.1"/>
    </source>
</evidence>
<gene>
    <name evidence="4" type="primary">rnhA</name>
    <name evidence="4" type="ORF">AK812_SmicGene4031</name>
</gene>
<dbReference type="GO" id="GO:0004523">
    <property type="term" value="F:RNA-DNA hybrid ribonuclease activity"/>
    <property type="evidence" value="ECO:0007669"/>
    <property type="project" value="InterPro"/>
</dbReference>
<dbReference type="Pfam" id="PF00787">
    <property type="entry name" value="PX"/>
    <property type="match status" value="1"/>
</dbReference>
<evidence type="ECO:0000256" key="1">
    <source>
        <dbReference type="SAM" id="MobiDB-lite"/>
    </source>
</evidence>
<feature type="region of interest" description="Disordered" evidence="1">
    <location>
        <begin position="1096"/>
        <end position="1127"/>
    </location>
</feature>
<dbReference type="GO" id="GO:0003676">
    <property type="term" value="F:nucleic acid binding"/>
    <property type="evidence" value="ECO:0007669"/>
    <property type="project" value="InterPro"/>
</dbReference>
<organism evidence="4 5">
    <name type="scientific">Symbiodinium microadriaticum</name>
    <name type="common">Dinoflagellate</name>
    <name type="synonym">Zooxanthella microadriatica</name>
    <dbReference type="NCBI Taxonomy" id="2951"/>
    <lineage>
        <taxon>Eukaryota</taxon>
        <taxon>Sar</taxon>
        <taxon>Alveolata</taxon>
        <taxon>Dinophyceae</taxon>
        <taxon>Suessiales</taxon>
        <taxon>Symbiodiniaceae</taxon>
        <taxon>Symbiodinium</taxon>
    </lineage>
</organism>
<dbReference type="InterPro" id="IPR001683">
    <property type="entry name" value="PX_dom"/>
</dbReference>
<dbReference type="Pfam" id="PF00075">
    <property type="entry name" value="RNase_H"/>
    <property type="match status" value="1"/>
</dbReference>
<dbReference type="Gene3D" id="3.30.1520.10">
    <property type="entry name" value="Phox-like domain"/>
    <property type="match status" value="1"/>
</dbReference>
<feature type="region of interest" description="Disordered" evidence="1">
    <location>
        <begin position="1245"/>
        <end position="1274"/>
    </location>
</feature>
<feature type="domain" description="RNase H type-1" evidence="3">
    <location>
        <begin position="576"/>
        <end position="685"/>
    </location>
</feature>
<accession>A0A1Q9EX97</accession>
<feature type="region of interest" description="Disordered" evidence="1">
    <location>
        <begin position="517"/>
        <end position="539"/>
    </location>
</feature>
<dbReference type="InterPro" id="IPR036397">
    <property type="entry name" value="RNaseH_sf"/>
</dbReference>
<dbReference type="SUPFAM" id="SSF64268">
    <property type="entry name" value="PX domain"/>
    <property type="match status" value="1"/>
</dbReference>